<dbReference type="InterPro" id="IPR006251">
    <property type="entry name" value="Homoacnase/IPMdehydase_lsu"/>
</dbReference>
<evidence type="ECO:0000256" key="1">
    <source>
        <dbReference type="ARBA" id="ARBA00022485"/>
    </source>
</evidence>
<dbReference type="SUPFAM" id="SSF53732">
    <property type="entry name" value="Aconitase iron-sulfur domain"/>
    <property type="match status" value="1"/>
</dbReference>
<keyword evidence="2 6" id="KW-0479">Metal-binding</keyword>
<organism evidence="8 9">
    <name type="scientific">Dehalogenimonas formicexedens</name>
    <dbReference type="NCBI Taxonomy" id="1839801"/>
    <lineage>
        <taxon>Bacteria</taxon>
        <taxon>Bacillati</taxon>
        <taxon>Chloroflexota</taxon>
        <taxon>Dehalococcoidia</taxon>
        <taxon>Dehalococcoidales</taxon>
        <taxon>Dehalococcoidaceae</taxon>
        <taxon>Dehalogenimonas</taxon>
    </lineage>
</organism>
<feature type="binding site" evidence="6">
    <location>
        <position position="297"/>
    </location>
    <ligand>
        <name>[4Fe-4S] cluster</name>
        <dbReference type="ChEBI" id="CHEBI:49883"/>
    </ligand>
</feature>
<name>A0A1P8F7Z8_9CHLR</name>
<keyword evidence="6" id="KW-0100">Branched-chain amino acid biosynthesis</keyword>
<dbReference type="RefSeq" id="WP_076004256.1">
    <property type="nucleotide sequence ID" value="NZ_CP018258.1"/>
</dbReference>
<gene>
    <name evidence="6 8" type="primary">leuC</name>
    <name evidence="8" type="ORF">Dform_01259</name>
</gene>
<proteinExistence type="inferred from homology"/>
<protein>
    <recommendedName>
        <fullName evidence="6">3-isopropylmalate dehydratase large subunit</fullName>
        <ecNumber evidence="6">4.2.1.33</ecNumber>
    </recommendedName>
    <alternativeName>
        <fullName evidence="6">Alpha-IPM isomerase</fullName>
        <shortName evidence="6">IPMI</shortName>
    </alternativeName>
    <alternativeName>
        <fullName evidence="6">Isopropylmalate isomerase</fullName>
    </alternativeName>
</protein>
<keyword evidence="4 6" id="KW-0411">Iron-sulfur</keyword>
<evidence type="ECO:0000256" key="3">
    <source>
        <dbReference type="ARBA" id="ARBA00023004"/>
    </source>
</evidence>
<dbReference type="HAMAP" id="MF_01027">
    <property type="entry name" value="LeuC_type2"/>
    <property type="match status" value="1"/>
</dbReference>
<accession>A0A1P8F7Z8</accession>
<dbReference type="Gene3D" id="3.30.499.10">
    <property type="entry name" value="Aconitase, domain 3"/>
    <property type="match status" value="2"/>
</dbReference>
<keyword evidence="5 6" id="KW-0456">Lyase</keyword>
<dbReference type="InterPro" id="IPR036008">
    <property type="entry name" value="Aconitase_4Fe-4S_dom"/>
</dbReference>
<dbReference type="UniPathway" id="UPA00048">
    <property type="reaction ID" value="UER00071"/>
</dbReference>
<dbReference type="OrthoDB" id="9802769at2"/>
<feature type="domain" description="Aconitase/3-isopropylmalate dehydratase large subunit alpha/beta/alpha" evidence="7">
    <location>
        <begin position="7"/>
        <end position="408"/>
    </location>
</feature>
<keyword evidence="3 6" id="KW-0408">Iron</keyword>
<dbReference type="Proteomes" id="UP000185934">
    <property type="component" value="Chromosome"/>
</dbReference>
<comment type="pathway">
    <text evidence="6">Amino-acid biosynthesis; L-leucine biosynthesis; L-leucine from 3-methyl-2-oxobutanoate: step 2/4.</text>
</comment>
<keyword evidence="6" id="KW-0432">Leucine biosynthesis</keyword>
<evidence type="ECO:0000259" key="7">
    <source>
        <dbReference type="Pfam" id="PF00330"/>
    </source>
</evidence>
<comment type="cofactor">
    <cofactor evidence="6">
        <name>[4Fe-4S] cluster</name>
        <dbReference type="ChEBI" id="CHEBI:49883"/>
    </cofactor>
    <text evidence="6">Binds 1 [4Fe-4S] cluster per subunit.</text>
</comment>
<dbReference type="PANTHER" id="PTHR43822">
    <property type="entry name" value="HOMOACONITASE, MITOCHONDRIAL-RELATED"/>
    <property type="match status" value="1"/>
</dbReference>
<dbReference type="EMBL" id="CP018258">
    <property type="protein sequence ID" value="APV44587.1"/>
    <property type="molecule type" value="Genomic_DNA"/>
</dbReference>
<dbReference type="InterPro" id="IPR050067">
    <property type="entry name" value="IPM_dehydratase_rel_enz"/>
</dbReference>
<dbReference type="STRING" id="1839801.Dform_01259"/>
<dbReference type="InterPro" id="IPR001030">
    <property type="entry name" value="Acoase/IPM_deHydtase_lsu_aba"/>
</dbReference>
<evidence type="ECO:0000313" key="8">
    <source>
        <dbReference type="EMBL" id="APV44587.1"/>
    </source>
</evidence>
<dbReference type="NCBIfam" id="TIGR01343">
    <property type="entry name" value="hacA_fam"/>
    <property type="match status" value="1"/>
</dbReference>
<dbReference type="GO" id="GO:0046872">
    <property type="term" value="F:metal ion binding"/>
    <property type="evidence" value="ECO:0007669"/>
    <property type="project" value="UniProtKB-KW"/>
</dbReference>
<dbReference type="CDD" id="cd01583">
    <property type="entry name" value="IPMI"/>
    <property type="match status" value="1"/>
</dbReference>
<dbReference type="PRINTS" id="PR00415">
    <property type="entry name" value="ACONITASE"/>
</dbReference>
<comment type="function">
    <text evidence="6">Catalyzes the isomerization between 2-isopropylmalate and 3-isopropylmalate, via the formation of 2-isopropylmaleate.</text>
</comment>
<evidence type="ECO:0000256" key="4">
    <source>
        <dbReference type="ARBA" id="ARBA00023014"/>
    </source>
</evidence>
<keyword evidence="6" id="KW-0028">Amino-acid biosynthesis</keyword>
<feature type="binding site" evidence="6">
    <location>
        <position position="357"/>
    </location>
    <ligand>
        <name>[4Fe-4S] cluster</name>
        <dbReference type="ChEBI" id="CHEBI:49883"/>
    </ligand>
</feature>
<dbReference type="InterPro" id="IPR015931">
    <property type="entry name" value="Acnase/IPM_dHydase_lsu_aba_1/3"/>
</dbReference>
<comment type="similarity">
    <text evidence="6">Belongs to the aconitase/IPM isomerase family. LeuC type 2 subfamily.</text>
</comment>
<keyword evidence="1 6" id="KW-0004">4Fe-4S</keyword>
<comment type="subunit">
    <text evidence="6">Heterodimer of LeuC and LeuD.</text>
</comment>
<dbReference type="KEGG" id="dfo:Dform_01259"/>
<evidence type="ECO:0000256" key="5">
    <source>
        <dbReference type="ARBA" id="ARBA00023239"/>
    </source>
</evidence>
<dbReference type="NCBIfam" id="TIGR02086">
    <property type="entry name" value="IPMI_arch"/>
    <property type="match status" value="1"/>
</dbReference>
<dbReference type="InterPro" id="IPR018136">
    <property type="entry name" value="Aconitase_4Fe-4S_BS"/>
</dbReference>
<dbReference type="GO" id="GO:0051539">
    <property type="term" value="F:4 iron, 4 sulfur cluster binding"/>
    <property type="evidence" value="ECO:0007669"/>
    <property type="project" value="UniProtKB-KW"/>
</dbReference>
<dbReference type="GO" id="GO:0003861">
    <property type="term" value="F:3-isopropylmalate dehydratase activity"/>
    <property type="evidence" value="ECO:0007669"/>
    <property type="project" value="UniProtKB-UniRule"/>
</dbReference>
<dbReference type="EC" id="4.2.1.33" evidence="6"/>
<dbReference type="PROSITE" id="PS00450">
    <property type="entry name" value="ACONITASE_1"/>
    <property type="match status" value="1"/>
</dbReference>
<keyword evidence="9" id="KW-1185">Reference proteome</keyword>
<reference evidence="9" key="1">
    <citation type="submission" date="2016-11" db="EMBL/GenBank/DDBJ databases">
        <title>Dehalogenimonas formicexedens sp. nov., a chlorinated alkane respiring bacterium isolated from contaminated groundwater.</title>
        <authorList>
            <person name="Key T.A."/>
            <person name="Bowman K.S."/>
            <person name="Lee I."/>
            <person name="Chun J."/>
            <person name="Albuquerque L."/>
            <person name="da Costa M.S."/>
            <person name="Rainey F.A."/>
            <person name="Moe W.M."/>
        </authorList>
    </citation>
    <scope>NUCLEOTIDE SEQUENCE [LARGE SCALE GENOMIC DNA]</scope>
    <source>
        <strain evidence="9">NSZ-14</strain>
    </source>
</reference>
<dbReference type="InterPro" id="IPR011826">
    <property type="entry name" value="HAcnase/IPMdehydase_lsu_prok"/>
</dbReference>
<comment type="catalytic activity">
    <reaction evidence="6">
        <text>(2R,3S)-3-isopropylmalate = (2S)-2-isopropylmalate</text>
        <dbReference type="Rhea" id="RHEA:32287"/>
        <dbReference type="ChEBI" id="CHEBI:1178"/>
        <dbReference type="ChEBI" id="CHEBI:35121"/>
        <dbReference type="EC" id="4.2.1.33"/>
    </reaction>
</comment>
<dbReference type="Pfam" id="PF00330">
    <property type="entry name" value="Aconitase"/>
    <property type="match status" value="1"/>
</dbReference>
<feature type="binding site" evidence="6">
    <location>
        <position position="360"/>
    </location>
    <ligand>
        <name>[4Fe-4S] cluster</name>
        <dbReference type="ChEBI" id="CHEBI:49883"/>
    </ligand>
</feature>
<dbReference type="PANTHER" id="PTHR43822:SF2">
    <property type="entry name" value="HOMOACONITASE, MITOCHONDRIAL"/>
    <property type="match status" value="1"/>
</dbReference>
<evidence type="ECO:0000313" key="9">
    <source>
        <dbReference type="Proteomes" id="UP000185934"/>
    </source>
</evidence>
<sequence>MGKTLAEKILSEKTKQDVKPGDIVVSPVDWALVQDTTGPLTVREFLGLGLPKLANPAHTILFIDHAAPSPQKQLSCDHTFLRKFARDYGAVLSDVGEGVCHQIMAEKYARPGDVIVGADSHTVTAGGLGAFATGMGSSDVAAAFGLGKTWFRVPETFFIRLTGRLQKYVTAKDIILHLIGSIGADGATYKALEFGGEGLSSLPVPDRLTIANMAVEAGAKVGIFPSDDATLEYLTSQGRAADHRYVAADADARYERTIEIDLNKLQPTIAKPHTVDNTATISEVKGTKVDQVFIGTCTNGRLEDLKLAADILRGKRRNPATRLLVAPASPQIVLAGMRMGYIQDLVQAGATILPPGCAGCLGVHQGVLGDGETCLSTANRNFLGRMGNPEGLIFLSSTATAAASAITGVITDPREVA</sequence>
<dbReference type="GO" id="GO:0009098">
    <property type="term" value="P:L-leucine biosynthetic process"/>
    <property type="evidence" value="ECO:0007669"/>
    <property type="project" value="UniProtKB-UniRule"/>
</dbReference>
<dbReference type="AlphaFoldDB" id="A0A1P8F7Z8"/>
<evidence type="ECO:0000256" key="2">
    <source>
        <dbReference type="ARBA" id="ARBA00022723"/>
    </source>
</evidence>
<evidence type="ECO:0000256" key="6">
    <source>
        <dbReference type="HAMAP-Rule" id="MF_01027"/>
    </source>
</evidence>
<dbReference type="NCBIfam" id="NF001614">
    <property type="entry name" value="PRK00402.1"/>
    <property type="match status" value="1"/>
</dbReference>
<dbReference type="InterPro" id="IPR033941">
    <property type="entry name" value="IPMI_cat"/>
</dbReference>